<dbReference type="Gene3D" id="3.40.50.150">
    <property type="entry name" value="Vaccinia Virus protein VP39"/>
    <property type="match status" value="1"/>
</dbReference>
<name>A0A1D9MD38_9RHOB</name>
<proteinExistence type="predicted"/>
<organism evidence="2 3">
    <name type="scientific">Rhodobacter xanthinilyticus</name>
    <dbReference type="NCBI Taxonomy" id="1850250"/>
    <lineage>
        <taxon>Bacteria</taxon>
        <taxon>Pseudomonadati</taxon>
        <taxon>Pseudomonadota</taxon>
        <taxon>Alphaproteobacteria</taxon>
        <taxon>Rhodobacterales</taxon>
        <taxon>Rhodobacter group</taxon>
        <taxon>Rhodobacter</taxon>
    </lineage>
</organism>
<sequence>MHLAINMDRVYHPSGFRAQAVMVKRKIVNRGAKRVLELGAGMGFNVLHLAEQLPEVEFVALDLMPAHVAAIRARAAELGLTNVTAVEASYEPIPAELGTFDVVFSVETLCYAVDLDAVAGAIARVLAPGGWFVMFDVFRNLPFEDFAPEMQRAVKLYEISMAVNNGFSNAPAWEAALTGAGMAIESCVDRSLEVLPGLCDLHRRTAPFVGDWKARLAVKAVPYLARNAVAGILGPYVYAQFELPAGRETGPLSYMRLSAFKR</sequence>
<dbReference type="InterPro" id="IPR029063">
    <property type="entry name" value="SAM-dependent_MTases_sf"/>
</dbReference>
<dbReference type="STRING" id="1850250.LPB142_10535"/>
<reference evidence="2 3" key="1">
    <citation type="submission" date="2016-10" db="EMBL/GenBank/DDBJ databases">
        <title>Rhodobacter sp. LPB0142, isolated from sea water.</title>
        <authorList>
            <person name="Kim E."/>
            <person name="Yi H."/>
        </authorList>
    </citation>
    <scope>NUCLEOTIDE SEQUENCE [LARGE SCALE GENOMIC DNA]</scope>
    <source>
        <strain evidence="2 3">LPB0142</strain>
    </source>
</reference>
<dbReference type="EMBL" id="CP017781">
    <property type="protein sequence ID" value="AOZ69698.1"/>
    <property type="molecule type" value="Genomic_DNA"/>
</dbReference>
<keyword evidence="3" id="KW-1185">Reference proteome</keyword>
<dbReference type="RefSeq" id="WP_071166347.1">
    <property type="nucleotide sequence ID" value="NZ_CP017781.1"/>
</dbReference>
<evidence type="ECO:0000259" key="1">
    <source>
        <dbReference type="Pfam" id="PF13649"/>
    </source>
</evidence>
<dbReference type="PANTHER" id="PTHR44068">
    <property type="entry name" value="ZGC:194242"/>
    <property type="match status" value="1"/>
</dbReference>
<dbReference type="KEGG" id="rhp:LPB142_10535"/>
<dbReference type="AlphaFoldDB" id="A0A1D9MD38"/>
<accession>A0A1D9MD38</accession>
<gene>
    <name evidence="2" type="ORF">LPB142_10535</name>
</gene>
<dbReference type="InterPro" id="IPR050447">
    <property type="entry name" value="Erg6_SMT_methyltransf"/>
</dbReference>
<dbReference type="Proteomes" id="UP000176562">
    <property type="component" value="Chromosome"/>
</dbReference>
<evidence type="ECO:0000313" key="2">
    <source>
        <dbReference type="EMBL" id="AOZ69698.1"/>
    </source>
</evidence>
<evidence type="ECO:0000313" key="3">
    <source>
        <dbReference type="Proteomes" id="UP000176562"/>
    </source>
</evidence>
<dbReference type="SUPFAM" id="SSF53335">
    <property type="entry name" value="S-adenosyl-L-methionine-dependent methyltransferases"/>
    <property type="match status" value="1"/>
</dbReference>
<protein>
    <recommendedName>
        <fullName evidence="1">Methyltransferase domain-containing protein</fullName>
    </recommendedName>
</protein>
<feature type="domain" description="Methyltransferase" evidence="1">
    <location>
        <begin position="35"/>
        <end position="130"/>
    </location>
</feature>
<dbReference type="Pfam" id="PF13649">
    <property type="entry name" value="Methyltransf_25"/>
    <property type="match status" value="1"/>
</dbReference>
<dbReference type="InterPro" id="IPR041698">
    <property type="entry name" value="Methyltransf_25"/>
</dbReference>
<dbReference type="CDD" id="cd02440">
    <property type="entry name" value="AdoMet_MTases"/>
    <property type="match status" value="1"/>
</dbReference>
<dbReference type="PANTHER" id="PTHR44068:SF11">
    <property type="entry name" value="GERANYL DIPHOSPHATE 2-C-METHYLTRANSFERASE"/>
    <property type="match status" value="1"/>
</dbReference>